<evidence type="ECO:0000256" key="6">
    <source>
        <dbReference type="ARBA" id="ARBA00022729"/>
    </source>
</evidence>
<dbReference type="InterPro" id="IPR039426">
    <property type="entry name" value="TonB-dep_rcpt-like"/>
</dbReference>
<comment type="similarity">
    <text evidence="2 11 13">Belongs to the TonB-dependent receptor family.</text>
</comment>
<keyword evidence="6 14" id="KW-0732">Signal</keyword>
<dbReference type="AlphaFoldDB" id="A0A8I1SUZ6"/>
<dbReference type="PROSITE" id="PS01156">
    <property type="entry name" value="TONB_DEPENDENT_REC_2"/>
    <property type="match status" value="1"/>
</dbReference>
<dbReference type="Pfam" id="PF07715">
    <property type="entry name" value="Plug"/>
    <property type="match status" value="1"/>
</dbReference>
<evidence type="ECO:0000259" key="15">
    <source>
        <dbReference type="Pfam" id="PF00593"/>
    </source>
</evidence>
<keyword evidence="9 17" id="KW-0675">Receptor</keyword>
<evidence type="ECO:0000256" key="14">
    <source>
        <dbReference type="SAM" id="SignalP"/>
    </source>
</evidence>
<dbReference type="Pfam" id="PF00593">
    <property type="entry name" value="TonB_dep_Rec_b-barrel"/>
    <property type="match status" value="1"/>
</dbReference>
<dbReference type="Proteomes" id="UP000664800">
    <property type="component" value="Unassembled WGS sequence"/>
</dbReference>
<evidence type="ECO:0000313" key="18">
    <source>
        <dbReference type="Proteomes" id="UP000664800"/>
    </source>
</evidence>
<feature type="chain" id="PRO_5034183071" evidence="14">
    <location>
        <begin position="37"/>
        <end position="756"/>
    </location>
</feature>
<keyword evidence="5 11" id="KW-0812">Transmembrane</keyword>
<proteinExistence type="inferred from homology"/>
<evidence type="ECO:0000313" key="17">
    <source>
        <dbReference type="EMBL" id="MBN8743108.1"/>
    </source>
</evidence>
<accession>A0A8I1SUZ6</accession>
<keyword evidence="7 13" id="KW-0798">TonB box</keyword>
<reference evidence="17" key="1">
    <citation type="submission" date="2021-02" db="EMBL/GenBank/DDBJ databases">
        <title>Thiocyanate and organic carbon inputs drive convergent selection for specific autotrophic Afipia and Thiobacillus strains within complex microbiomes.</title>
        <authorList>
            <person name="Huddy R.J."/>
            <person name="Sachdeva R."/>
            <person name="Kadzinga F."/>
            <person name="Kantor R.S."/>
            <person name="Harrison S.T.L."/>
            <person name="Banfield J.F."/>
        </authorList>
    </citation>
    <scope>NUCLEOTIDE SEQUENCE</scope>
    <source>
        <strain evidence="17">SCN18_13_7_16_R3_B_64_19</strain>
    </source>
</reference>
<evidence type="ECO:0000256" key="8">
    <source>
        <dbReference type="ARBA" id="ARBA00023136"/>
    </source>
</evidence>
<dbReference type="PROSITE" id="PS52016">
    <property type="entry name" value="TONB_DEPENDENT_REC_3"/>
    <property type="match status" value="1"/>
</dbReference>
<dbReference type="GO" id="GO:0044718">
    <property type="term" value="P:siderophore transmembrane transport"/>
    <property type="evidence" value="ECO:0007669"/>
    <property type="project" value="TreeGrafter"/>
</dbReference>
<comment type="subcellular location">
    <subcellularLocation>
        <location evidence="1 11">Cell outer membrane</location>
        <topology evidence="1 11">Multi-pass membrane protein</topology>
    </subcellularLocation>
</comment>
<keyword evidence="4 11" id="KW-1134">Transmembrane beta strand</keyword>
<evidence type="ECO:0000256" key="4">
    <source>
        <dbReference type="ARBA" id="ARBA00022452"/>
    </source>
</evidence>
<dbReference type="InterPro" id="IPR010917">
    <property type="entry name" value="TonB_rcpt_CS"/>
</dbReference>
<keyword evidence="10 11" id="KW-0998">Cell outer membrane</keyword>
<feature type="domain" description="TonB-dependent receptor-like beta-barrel" evidence="15">
    <location>
        <begin position="302"/>
        <end position="718"/>
    </location>
</feature>
<organism evidence="17 18">
    <name type="scientific">Thiomonas arsenitoxydans (strain DSM 22701 / CIP 110005 / 3As)</name>
    <dbReference type="NCBI Taxonomy" id="426114"/>
    <lineage>
        <taxon>Bacteria</taxon>
        <taxon>Pseudomonadati</taxon>
        <taxon>Pseudomonadota</taxon>
        <taxon>Betaproteobacteria</taxon>
        <taxon>Burkholderiales</taxon>
        <taxon>Thiomonas</taxon>
    </lineage>
</organism>
<evidence type="ECO:0000259" key="16">
    <source>
        <dbReference type="Pfam" id="PF07715"/>
    </source>
</evidence>
<dbReference type="Gene3D" id="2.170.130.10">
    <property type="entry name" value="TonB-dependent receptor, plug domain"/>
    <property type="match status" value="1"/>
</dbReference>
<dbReference type="GO" id="GO:0009279">
    <property type="term" value="C:cell outer membrane"/>
    <property type="evidence" value="ECO:0007669"/>
    <property type="project" value="UniProtKB-SubCell"/>
</dbReference>
<evidence type="ECO:0000256" key="2">
    <source>
        <dbReference type="ARBA" id="ARBA00009810"/>
    </source>
</evidence>
<comment type="caution">
    <text evidence="17">The sequence shown here is derived from an EMBL/GenBank/DDBJ whole genome shotgun (WGS) entry which is preliminary data.</text>
</comment>
<feature type="short sequence motif" description="TonB C-terminal box" evidence="12">
    <location>
        <begin position="739"/>
        <end position="756"/>
    </location>
</feature>
<dbReference type="InterPro" id="IPR000531">
    <property type="entry name" value="Beta-barrel_TonB"/>
</dbReference>
<protein>
    <submittedName>
        <fullName evidence="17">TonB-dependent receptor</fullName>
    </submittedName>
</protein>
<name>A0A8I1SUZ6_THIA3</name>
<evidence type="ECO:0000256" key="7">
    <source>
        <dbReference type="ARBA" id="ARBA00023077"/>
    </source>
</evidence>
<dbReference type="InterPro" id="IPR036942">
    <property type="entry name" value="Beta-barrel_TonB_sf"/>
</dbReference>
<dbReference type="InterPro" id="IPR037066">
    <property type="entry name" value="Plug_dom_sf"/>
</dbReference>
<feature type="domain" description="TonB-dependent receptor plug" evidence="16">
    <location>
        <begin position="84"/>
        <end position="190"/>
    </location>
</feature>
<evidence type="ECO:0000256" key="9">
    <source>
        <dbReference type="ARBA" id="ARBA00023170"/>
    </source>
</evidence>
<dbReference type="SUPFAM" id="SSF56935">
    <property type="entry name" value="Porins"/>
    <property type="match status" value="1"/>
</dbReference>
<dbReference type="Gene3D" id="2.40.170.20">
    <property type="entry name" value="TonB-dependent receptor, beta-barrel domain"/>
    <property type="match status" value="1"/>
</dbReference>
<evidence type="ECO:0000256" key="13">
    <source>
        <dbReference type="RuleBase" id="RU003357"/>
    </source>
</evidence>
<dbReference type="RefSeq" id="WP_276727426.1">
    <property type="nucleotide sequence ID" value="NZ_JAFKMR010000010.1"/>
</dbReference>
<gene>
    <name evidence="17" type="ORF">J0I24_02260</name>
</gene>
<dbReference type="PANTHER" id="PTHR30069">
    <property type="entry name" value="TONB-DEPENDENT OUTER MEMBRANE RECEPTOR"/>
    <property type="match status" value="1"/>
</dbReference>
<evidence type="ECO:0000256" key="10">
    <source>
        <dbReference type="ARBA" id="ARBA00023237"/>
    </source>
</evidence>
<evidence type="ECO:0000256" key="5">
    <source>
        <dbReference type="ARBA" id="ARBA00022692"/>
    </source>
</evidence>
<evidence type="ECO:0000256" key="1">
    <source>
        <dbReference type="ARBA" id="ARBA00004571"/>
    </source>
</evidence>
<keyword evidence="3 11" id="KW-0813">Transport</keyword>
<evidence type="ECO:0000256" key="3">
    <source>
        <dbReference type="ARBA" id="ARBA00022448"/>
    </source>
</evidence>
<dbReference type="InterPro" id="IPR012910">
    <property type="entry name" value="Plug_dom"/>
</dbReference>
<dbReference type="PANTHER" id="PTHR30069:SF29">
    <property type="entry name" value="HEMOGLOBIN AND HEMOGLOBIN-HAPTOGLOBIN-BINDING PROTEIN 1-RELATED"/>
    <property type="match status" value="1"/>
</dbReference>
<evidence type="ECO:0000256" key="12">
    <source>
        <dbReference type="PROSITE-ProRule" id="PRU10144"/>
    </source>
</evidence>
<dbReference type="EMBL" id="JAFKMR010000010">
    <property type="protein sequence ID" value="MBN8743108.1"/>
    <property type="molecule type" value="Genomic_DNA"/>
</dbReference>
<evidence type="ECO:0000256" key="11">
    <source>
        <dbReference type="PROSITE-ProRule" id="PRU01360"/>
    </source>
</evidence>
<feature type="signal peptide" evidence="14">
    <location>
        <begin position="1"/>
        <end position="36"/>
    </location>
</feature>
<dbReference type="GO" id="GO:0015344">
    <property type="term" value="F:siderophore uptake transmembrane transporter activity"/>
    <property type="evidence" value="ECO:0007669"/>
    <property type="project" value="TreeGrafter"/>
</dbReference>
<sequence>MKPAVHCPSQNPLKRSNLKLTVALALAFGAAAQAHAQTSLGEVQAQGQTSATKPGDGFFLKAPSGTVTSIPESQLNTIQQFNPEATQAQTEITAGQFQSLDPTDSFTRGLENMPNVVVTSDGDSMNGDTVYINGFGQNLINWTLDGIPLNDNDSYAFYTNEFIPTRLIAGTRYFPGAASAAIPGLAAFGGSVETYSLNPSAKPSVSLLGGYGSFGKYNFGTLVNSGLLGANSGAPTSLWFYANKTHSDGYFDNTPSDQKQYLFKSVTQLGTGALTLFYTQNNQKFNYYGGCTKADYAKYGDTCNVYRGDPVVNGKQNGLSPTYNYNQYQNWLTYAKYEATFGKVTVSNQLYYYRGNGYGGGAYTNSTYNLLQPNGVYGSVKAPVGGLFMSHGINDTRRWGNIFKLTTPITDNLGLEAGIWFNKNDTTHDQQFISSTTGQYLGSVYKEPVSTKLYEPYFNFTFKPTDRLTLQAGLKYLKTERDFIDYAAVAKSKGTAGQYSSSFSTTMPSLGVNYKLAQGINVYSNYTRNSNPPQYNQYYTGTYNPDLAPQKATTYDAGVIYDFGMWSGGVDVFRVNFDDYIQSFSYTPPGATQSISILANVGKAVNEGIAWQNNFQIDKNWSAYANLGLLNAQFTSAKVPMPYSPHSTMALGGIYTVGPWRAKLGVRHTSEAYWTDFKSPIPAHTIADASLRYTWKGGDTVRGLGLQKVSVGFNVNNLFDKRYITKYSTGFPGSAKDPLIKYNLPRSYYLSLEAQF</sequence>
<keyword evidence="8 11" id="KW-0472">Membrane</keyword>